<accession>A0ABV3FSH0</accession>
<dbReference type="EMBL" id="JBFAKC010000004">
    <property type="protein sequence ID" value="MEV0708230.1"/>
    <property type="molecule type" value="Genomic_DNA"/>
</dbReference>
<protein>
    <submittedName>
        <fullName evidence="2">Uncharacterized protein</fullName>
    </submittedName>
</protein>
<evidence type="ECO:0000313" key="2">
    <source>
        <dbReference type="EMBL" id="MEV0708230.1"/>
    </source>
</evidence>
<keyword evidence="3" id="KW-1185">Reference proteome</keyword>
<organism evidence="2 3">
    <name type="scientific">Nocardia aurea</name>
    <dbReference type="NCBI Taxonomy" id="2144174"/>
    <lineage>
        <taxon>Bacteria</taxon>
        <taxon>Bacillati</taxon>
        <taxon>Actinomycetota</taxon>
        <taxon>Actinomycetes</taxon>
        <taxon>Mycobacteriales</taxon>
        <taxon>Nocardiaceae</taxon>
        <taxon>Nocardia</taxon>
    </lineage>
</organism>
<reference evidence="2 3" key="1">
    <citation type="submission" date="2024-06" db="EMBL/GenBank/DDBJ databases">
        <title>The Natural Products Discovery Center: Release of the First 8490 Sequenced Strains for Exploring Actinobacteria Biosynthetic Diversity.</title>
        <authorList>
            <person name="Kalkreuter E."/>
            <person name="Kautsar S.A."/>
            <person name="Yang D."/>
            <person name="Bader C.D."/>
            <person name="Teijaro C.N."/>
            <person name="Fluegel L."/>
            <person name="Davis C.M."/>
            <person name="Simpson J.R."/>
            <person name="Lauterbach L."/>
            <person name="Steele A.D."/>
            <person name="Gui C."/>
            <person name="Meng S."/>
            <person name="Li G."/>
            <person name="Viehrig K."/>
            <person name="Ye F."/>
            <person name="Su P."/>
            <person name="Kiefer A.F."/>
            <person name="Nichols A."/>
            <person name="Cepeda A.J."/>
            <person name="Yan W."/>
            <person name="Fan B."/>
            <person name="Jiang Y."/>
            <person name="Adhikari A."/>
            <person name="Zheng C.-J."/>
            <person name="Schuster L."/>
            <person name="Cowan T.M."/>
            <person name="Smanski M.J."/>
            <person name="Chevrette M.G."/>
            <person name="De Carvalho L.P.S."/>
            <person name="Shen B."/>
        </authorList>
    </citation>
    <scope>NUCLEOTIDE SEQUENCE [LARGE SCALE GENOMIC DNA]</scope>
    <source>
        <strain evidence="2 3">NPDC050403</strain>
    </source>
</reference>
<sequence length="47" mass="5177">MTDAKHARTATPSERPSVTWPDPSPLTGWWEEIMGLAEPEQSRPSAA</sequence>
<dbReference type="Proteomes" id="UP001551695">
    <property type="component" value="Unassembled WGS sequence"/>
</dbReference>
<gene>
    <name evidence="2" type="ORF">AB0I48_11745</name>
</gene>
<dbReference type="RefSeq" id="WP_355091537.1">
    <property type="nucleotide sequence ID" value="NZ_JBEXKW010000138.1"/>
</dbReference>
<evidence type="ECO:0000313" key="3">
    <source>
        <dbReference type="Proteomes" id="UP001551695"/>
    </source>
</evidence>
<comment type="caution">
    <text evidence="2">The sequence shown here is derived from an EMBL/GenBank/DDBJ whole genome shotgun (WGS) entry which is preliminary data.</text>
</comment>
<name>A0ABV3FSH0_9NOCA</name>
<evidence type="ECO:0000256" key="1">
    <source>
        <dbReference type="SAM" id="MobiDB-lite"/>
    </source>
</evidence>
<proteinExistence type="predicted"/>
<feature type="region of interest" description="Disordered" evidence="1">
    <location>
        <begin position="1"/>
        <end position="26"/>
    </location>
</feature>